<dbReference type="FunFam" id="3.40.190.10:FF:000004">
    <property type="entry name" value="Porphobilinogen deaminase"/>
    <property type="match status" value="1"/>
</dbReference>
<dbReference type="AlphaFoldDB" id="A0A1Y0I3W4"/>
<gene>
    <name evidence="8" type="primary">hemC</name>
    <name evidence="11" type="ORF">OLMES_0372</name>
</gene>
<evidence type="ECO:0000256" key="2">
    <source>
        <dbReference type="ARBA" id="ARBA00004735"/>
    </source>
</evidence>
<dbReference type="CDD" id="cd13646">
    <property type="entry name" value="PBP2_EcHMBS_like"/>
    <property type="match status" value="1"/>
</dbReference>
<dbReference type="FunFam" id="3.30.160.40:FF:000002">
    <property type="entry name" value="Porphobilinogen deaminase"/>
    <property type="match status" value="1"/>
</dbReference>
<evidence type="ECO:0000256" key="8">
    <source>
        <dbReference type="HAMAP-Rule" id="MF_00260"/>
    </source>
</evidence>
<protein>
    <recommendedName>
        <fullName evidence="8">Porphobilinogen deaminase</fullName>
        <shortName evidence="8">PBG</shortName>
        <ecNumber evidence="8">2.5.1.61</ecNumber>
    </recommendedName>
    <alternativeName>
        <fullName evidence="8">Hydroxymethylbilane synthase</fullName>
        <shortName evidence="8">HMBS</shortName>
    </alternativeName>
    <alternativeName>
        <fullName evidence="8">Pre-uroporphyrinogen synthase</fullName>
    </alternativeName>
</protein>
<dbReference type="FunFam" id="3.40.190.10:FF:000005">
    <property type="entry name" value="Porphobilinogen deaminase"/>
    <property type="match status" value="1"/>
</dbReference>
<reference evidence="11 12" key="1">
    <citation type="submission" date="2017-05" db="EMBL/GenBank/DDBJ databases">
        <title>Genomic insights into alkan degradation activity of Oleiphilus messinensis.</title>
        <authorList>
            <person name="Kozyavkin S.A."/>
            <person name="Slesarev A.I."/>
            <person name="Golyshin P.N."/>
            <person name="Korzhenkov A."/>
            <person name="Golyshina O.N."/>
            <person name="Toshchakov S.V."/>
        </authorList>
    </citation>
    <scope>NUCLEOTIDE SEQUENCE [LARGE SCALE GENOMIC DNA]</scope>
    <source>
        <strain evidence="11 12">ME102</strain>
    </source>
</reference>
<comment type="miscellaneous">
    <text evidence="8">The porphobilinogen subunits are added to the dipyrromethane group.</text>
</comment>
<comment type="cofactor">
    <cofactor evidence="8">
        <name>dipyrromethane</name>
        <dbReference type="ChEBI" id="CHEBI:60342"/>
    </cofactor>
    <text evidence="8">Binds 1 dipyrromethane group covalently.</text>
</comment>
<dbReference type="PROSITE" id="PS00533">
    <property type="entry name" value="PORPHOBILINOGEN_DEAM"/>
    <property type="match status" value="1"/>
</dbReference>
<feature type="modified residue" description="S-(dipyrrolylmethanemethyl)cysteine" evidence="8">
    <location>
        <position position="242"/>
    </location>
</feature>
<dbReference type="Gene3D" id="3.30.160.40">
    <property type="entry name" value="Porphobilinogen deaminase, C-terminal domain"/>
    <property type="match status" value="1"/>
</dbReference>
<dbReference type="HAMAP" id="MF_00260">
    <property type="entry name" value="Porphobil_deam"/>
    <property type="match status" value="1"/>
</dbReference>
<comment type="function">
    <text evidence="1 8">Tetrapolymerization of the monopyrrole PBG into the hydroxymethylbilane pre-uroporphyrinogen in several discrete steps.</text>
</comment>
<dbReference type="InterPro" id="IPR036803">
    <property type="entry name" value="Porphobilinogen_deaminase_C_sf"/>
</dbReference>
<dbReference type="PANTHER" id="PTHR11557:SF0">
    <property type="entry name" value="PORPHOBILINOGEN DEAMINASE"/>
    <property type="match status" value="1"/>
</dbReference>
<evidence type="ECO:0000256" key="1">
    <source>
        <dbReference type="ARBA" id="ARBA00002869"/>
    </source>
</evidence>
<evidence type="ECO:0000313" key="11">
    <source>
        <dbReference type="EMBL" id="ARU54476.1"/>
    </source>
</evidence>
<evidence type="ECO:0000256" key="4">
    <source>
        <dbReference type="ARBA" id="ARBA00011245"/>
    </source>
</evidence>
<feature type="domain" description="Porphobilinogen deaminase C-terminal" evidence="10">
    <location>
        <begin position="227"/>
        <end position="295"/>
    </location>
</feature>
<dbReference type="InterPro" id="IPR022417">
    <property type="entry name" value="Porphobilin_deaminase_N"/>
</dbReference>
<dbReference type="Gene3D" id="3.40.190.10">
    <property type="entry name" value="Periplasmic binding protein-like II"/>
    <property type="match status" value="2"/>
</dbReference>
<evidence type="ECO:0000259" key="10">
    <source>
        <dbReference type="Pfam" id="PF03900"/>
    </source>
</evidence>
<accession>A0A1Y0I3W4</accession>
<dbReference type="PIRSF" id="PIRSF001438">
    <property type="entry name" value="4pyrrol_synth_OHMeBilane_synth"/>
    <property type="match status" value="1"/>
</dbReference>
<dbReference type="RefSeq" id="WP_087459673.1">
    <property type="nucleotide sequence ID" value="NZ_CP021425.1"/>
</dbReference>
<dbReference type="OrthoDB" id="9810298at2"/>
<organism evidence="11 12">
    <name type="scientific">Oleiphilus messinensis</name>
    <dbReference type="NCBI Taxonomy" id="141451"/>
    <lineage>
        <taxon>Bacteria</taxon>
        <taxon>Pseudomonadati</taxon>
        <taxon>Pseudomonadota</taxon>
        <taxon>Gammaproteobacteria</taxon>
        <taxon>Oceanospirillales</taxon>
        <taxon>Oleiphilaceae</taxon>
        <taxon>Oleiphilus</taxon>
    </lineage>
</organism>
<dbReference type="EMBL" id="CP021425">
    <property type="protein sequence ID" value="ARU54476.1"/>
    <property type="molecule type" value="Genomic_DNA"/>
</dbReference>
<dbReference type="NCBIfam" id="TIGR00212">
    <property type="entry name" value="hemC"/>
    <property type="match status" value="1"/>
</dbReference>
<keyword evidence="5 8" id="KW-0808">Transferase</keyword>
<comment type="similarity">
    <text evidence="3 8">Belongs to the HMBS family.</text>
</comment>
<dbReference type="EC" id="2.5.1.61" evidence="8"/>
<name>A0A1Y0I3W4_9GAMM</name>
<dbReference type="Pfam" id="PF03900">
    <property type="entry name" value="Porphobil_deamC"/>
    <property type="match status" value="1"/>
</dbReference>
<dbReference type="Proteomes" id="UP000196027">
    <property type="component" value="Chromosome"/>
</dbReference>
<evidence type="ECO:0000256" key="7">
    <source>
        <dbReference type="ARBA" id="ARBA00048169"/>
    </source>
</evidence>
<feature type="domain" description="Porphobilinogen deaminase N-terminal" evidence="9">
    <location>
        <begin position="6"/>
        <end position="212"/>
    </location>
</feature>
<evidence type="ECO:0000256" key="5">
    <source>
        <dbReference type="ARBA" id="ARBA00022679"/>
    </source>
</evidence>
<evidence type="ECO:0000313" key="12">
    <source>
        <dbReference type="Proteomes" id="UP000196027"/>
    </source>
</evidence>
<dbReference type="InterPro" id="IPR022418">
    <property type="entry name" value="Porphobilinogen_deaminase_C"/>
</dbReference>
<dbReference type="GO" id="GO:0004418">
    <property type="term" value="F:hydroxymethylbilane synthase activity"/>
    <property type="evidence" value="ECO:0007669"/>
    <property type="project" value="UniProtKB-UniRule"/>
</dbReference>
<dbReference type="Pfam" id="PF01379">
    <property type="entry name" value="Porphobil_deam"/>
    <property type="match status" value="1"/>
</dbReference>
<evidence type="ECO:0000256" key="3">
    <source>
        <dbReference type="ARBA" id="ARBA00005638"/>
    </source>
</evidence>
<dbReference type="InterPro" id="IPR022419">
    <property type="entry name" value="Porphobilin_deaminase_cofac_BS"/>
</dbReference>
<dbReference type="PANTHER" id="PTHR11557">
    <property type="entry name" value="PORPHOBILINOGEN DEAMINASE"/>
    <property type="match status" value="1"/>
</dbReference>
<dbReference type="GO" id="GO:0005737">
    <property type="term" value="C:cytoplasm"/>
    <property type="evidence" value="ECO:0007669"/>
    <property type="project" value="UniProtKB-UniRule"/>
</dbReference>
<dbReference type="SUPFAM" id="SSF54782">
    <property type="entry name" value="Porphobilinogen deaminase (hydroxymethylbilane synthase), C-terminal domain"/>
    <property type="match status" value="1"/>
</dbReference>
<dbReference type="PRINTS" id="PR00151">
    <property type="entry name" value="PORPHBDMNASE"/>
</dbReference>
<dbReference type="SUPFAM" id="SSF53850">
    <property type="entry name" value="Periplasmic binding protein-like II"/>
    <property type="match status" value="1"/>
</dbReference>
<comment type="pathway">
    <text evidence="2">Porphyrin-containing compound metabolism; protoporphyrin-IX biosynthesis; coproporphyrinogen-III from 5-aminolevulinate: step 2/4.</text>
</comment>
<evidence type="ECO:0000256" key="6">
    <source>
        <dbReference type="ARBA" id="ARBA00023244"/>
    </source>
</evidence>
<keyword evidence="6 8" id="KW-0627">Porphyrin biosynthesis</keyword>
<sequence length="310" mass="33107">MSLRKITIATRNSALAMWQAEHIKARLEALHSGLTVELLGIKTKGDKILDVPLAKVGGKGLFVKELETAMLNGEADLAVHSMKDVPMAFPEGLGLVAICERENPTDAFVSNHFATLDELPQGATVGSSSLRRQCQIKAARPDLNLVSLRGNVNTRLQKLDDGQFDAIILATSGLMRLGFHDRIRSTLPDTVSLPAVGQGALGIECRLADHELTALLAPLNHDDSNTVVTAERAMNTRLNGGCQVPIAGFAELHGDQLHLRGLVGAVDGSKILSAEAIRHRNEASELGIEVAEALLAQGADQILAEVYGQD</sequence>
<dbReference type="GO" id="GO:0006782">
    <property type="term" value="P:protoporphyrinogen IX biosynthetic process"/>
    <property type="evidence" value="ECO:0007669"/>
    <property type="project" value="UniProtKB-UniRule"/>
</dbReference>
<dbReference type="KEGG" id="ome:OLMES_0372"/>
<comment type="subunit">
    <text evidence="4 8">Monomer.</text>
</comment>
<dbReference type="UniPathway" id="UPA00251">
    <property type="reaction ID" value="UER00319"/>
</dbReference>
<evidence type="ECO:0000259" key="9">
    <source>
        <dbReference type="Pfam" id="PF01379"/>
    </source>
</evidence>
<keyword evidence="12" id="KW-1185">Reference proteome</keyword>
<proteinExistence type="inferred from homology"/>
<dbReference type="InterPro" id="IPR000860">
    <property type="entry name" value="HemC"/>
</dbReference>
<comment type="catalytic activity">
    <reaction evidence="7 8">
        <text>4 porphobilinogen + H2O = hydroxymethylbilane + 4 NH4(+)</text>
        <dbReference type="Rhea" id="RHEA:13185"/>
        <dbReference type="ChEBI" id="CHEBI:15377"/>
        <dbReference type="ChEBI" id="CHEBI:28938"/>
        <dbReference type="ChEBI" id="CHEBI:57845"/>
        <dbReference type="ChEBI" id="CHEBI:58126"/>
        <dbReference type="EC" id="2.5.1.61"/>
    </reaction>
</comment>